<comment type="similarity">
    <text evidence="1">Belongs to the AfsR/DnrI/RedD regulatory family.</text>
</comment>
<dbReference type="SMART" id="SM01043">
    <property type="entry name" value="BTAD"/>
    <property type="match status" value="1"/>
</dbReference>
<evidence type="ECO:0000256" key="3">
    <source>
        <dbReference type="ARBA" id="ARBA00023125"/>
    </source>
</evidence>
<dbReference type="InterPro" id="IPR011006">
    <property type="entry name" value="CheY-like_superfamily"/>
</dbReference>
<dbReference type="SUPFAM" id="SSF48452">
    <property type="entry name" value="TPR-like"/>
    <property type="match status" value="1"/>
</dbReference>
<keyword evidence="11" id="KW-1185">Reference proteome</keyword>
<dbReference type="AlphaFoldDB" id="A0A1V2IK31"/>
<dbReference type="CDD" id="cd15831">
    <property type="entry name" value="BTAD"/>
    <property type="match status" value="1"/>
</dbReference>
<name>A0A1V2IK31_9ACTN</name>
<evidence type="ECO:0000256" key="1">
    <source>
        <dbReference type="ARBA" id="ARBA00005820"/>
    </source>
</evidence>
<reference evidence="11" key="1">
    <citation type="submission" date="2016-10" db="EMBL/GenBank/DDBJ databases">
        <title>Frankia sp. NRRL B-16386 Genome sequencing.</title>
        <authorList>
            <person name="Ghodhbane-Gtari F."/>
            <person name="Swanson E."/>
            <person name="Gueddou A."/>
            <person name="Hezbri K."/>
            <person name="Ktari K."/>
            <person name="Nouioui I."/>
            <person name="Morris K."/>
            <person name="Simpson S."/>
            <person name="Abebe-Akele F."/>
            <person name="Thomas K."/>
            <person name="Gtari M."/>
            <person name="Tisa L.S."/>
        </authorList>
    </citation>
    <scope>NUCLEOTIDE SEQUENCE [LARGE SCALE GENOMIC DNA]</scope>
    <source>
        <strain evidence="11">NRRL B-16386</strain>
    </source>
</reference>
<feature type="region of interest" description="Disordered" evidence="7">
    <location>
        <begin position="256"/>
        <end position="277"/>
    </location>
</feature>
<comment type="caution">
    <text evidence="10">The sequence shown here is derived from an EMBL/GenBank/DDBJ whole genome shotgun (WGS) entry which is preliminary data.</text>
</comment>
<evidence type="ECO:0000259" key="8">
    <source>
        <dbReference type="PROSITE" id="PS50110"/>
    </source>
</evidence>
<sequence length="494" mass="54130">MVGLEFRLLGRVEMYRDGQPVEVGGPKQRAVLASLLLRAPRVVSVDQLIDDLWAERPPARAAATVQVFVSQLRRALEPERSRGSAATVLVTASPGYRLDIEPGAVDAHAFTELVTRGREALRARDPERAAWSLLRAEAMLRGPALADVPATPFVQAAAARFTELHLGAVEDRIDAELSLGRHAALVAELEQRVRRHPLRERLRAQLMLGLYRCGRQVEALATYRETRRLLHDELGLRPGARLRELEQAVLRQDPVLAWRPPPPARPARPAMPATAAEVTAADMATAEVATPNHEPSDIEPSDHEPSNHEPSDIEPSNHEPPDREPPSVDQPGRVLVVDDTAINRKLLAAAVAQLGHEVATAENGHRALEMLRAADDRPRDCPRGFDIVLLDLLMPVLDGYATLAEIKADPALAAIPVIMVSAVPELESVVRCIELGAIDYLPKPYSSTMLRARLRASLQARRSVAERETALRTEIATLRAEVSRARIGTGPEHP</sequence>
<proteinExistence type="inferred from homology"/>
<dbReference type="PANTHER" id="PTHR35807">
    <property type="entry name" value="TRANSCRIPTIONAL REGULATOR REDD-RELATED"/>
    <property type="match status" value="1"/>
</dbReference>
<dbReference type="EMBL" id="MOMC01000005">
    <property type="protein sequence ID" value="ONH33309.1"/>
    <property type="molecule type" value="Genomic_DNA"/>
</dbReference>
<dbReference type="OrthoDB" id="3208838at2"/>
<dbReference type="SUPFAM" id="SSF46894">
    <property type="entry name" value="C-terminal effector domain of the bipartite response regulators"/>
    <property type="match status" value="1"/>
</dbReference>
<keyword evidence="5" id="KW-0597">Phosphoprotein</keyword>
<evidence type="ECO:0000313" key="11">
    <source>
        <dbReference type="Proteomes" id="UP000188929"/>
    </source>
</evidence>
<dbReference type="SUPFAM" id="SSF52172">
    <property type="entry name" value="CheY-like"/>
    <property type="match status" value="1"/>
</dbReference>
<feature type="compositionally biased region" description="Low complexity" evidence="7">
    <location>
        <begin position="267"/>
        <end position="277"/>
    </location>
</feature>
<dbReference type="InterPro" id="IPR011990">
    <property type="entry name" value="TPR-like_helical_dom_sf"/>
</dbReference>
<dbReference type="Gene3D" id="1.10.10.10">
    <property type="entry name" value="Winged helix-like DNA-binding domain superfamily/Winged helix DNA-binding domain"/>
    <property type="match status" value="1"/>
</dbReference>
<dbReference type="GO" id="GO:0000160">
    <property type="term" value="P:phosphorelay signal transduction system"/>
    <property type="evidence" value="ECO:0007669"/>
    <property type="project" value="InterPro"/>
</dbReference>
<dbReference type="PROSITE" id="PS50110">
    <property type="entry name" value="RESPONSE_REGULATORY"/>
    <property type="match status" value="1"/>
</dbReference>
<dbReference type="InterPro" id="IPR016032">
    <property type="entry name" value="Sig_transdc_resp-reg_C-effctor"/>
</dbReference>
<dbReference type="Proteomes" id="UP000188929">
    <property type="component" value="Unassembled WGS sequence"/>
</dbReference>
<dbReference type="InterPro" id="IPR001867">
    <property type="entry name" value="OmpR/PhoB-type_DNA-bd"/>
</dbReference>
<dbReference type="SMART" id="SM00862">
    <property type="entry name" value="Trans_reg_C"/>
    <property type="match status" value="1"/>
</dbReference>
<evidence type="ECO:0000313" key="10">
    <source>
        <dbReference type="EMBL" id="ONH33309.1"/>
    </source>
</evidence>
<evidence type="ECO:0000256" key="7">
    <source>
        <dbReference type="SAM" id="MobiDB-lite"/>
    </source>
</evidence>
<accession>A0A1V2IK31</accession>
<dbReference type="InterPro" id="IPR001789">
    <property type="entry name" value="Sig_transdc_resp-reg_receiver"/>
</dbReference>
<dbReference type="SMART" id="SM00448">
    <property type="entry name" value="REC"/>
    <property type="match status" value="1"/>
</dbReference>
<dbReference type="InterPro" id="IPR051677">
    <property type="entry name" value="AfsR-DnrI-RedD_regulator"/>
</dbReference>
<dbReference type="PANTHER" id="PTHR35807:SF1">
    <property type="entry name" value="TRANSCRIPTIONAL REGULATOR REDD"/>
    <property type="match status" value="1"/>
</dbReference>
<evidence type="ECO:0000256" key="2">
    <source>
        <dbReference type="ARBA" id="ARBA00023015"/>
    </source>
</evidence>
<feature type="domain" description="OmpR/PhoB-type" evidence="9">
    <location>
        <begin position="1"/>
        <end position="100"/>
    </location>
</feature>
<dbReference type="Gene3D" id="3.40.50.2300">
    <property type="match status" value="1"/>
</dbReference>
<keyword evidence="2" id="KW-0805">Transcription regulation</keyword>
<keyword evidence="3 6" id="KW-0238">DNA-binding</keyword>
<dbReference type="RefSeq" id="WP_076812887.1">
    <property type="nucleotide sequence ID" value="NZ_MOMC01000005.1"/>
</dbReference>
<dbReference type="Pfam" id="PF00072">
    <property type="entry name" value="Response_reg"/>
    <property type="match status" value="1"/>
</dbReference>
<protein>
    <submittedName>
        <fullName evidence="10">Transcriptional regulator</fullName>
    </submittedName>
</protein>
<gene>
    <name evidence="10" type="ORF">BL253_01600</name>
</gene>
<organism evidence="10 11">
    <name type="scientific">Pseudofrankia asymbiotica</name>
    <dbReference type="NCBI Taxonomy" id="1834516"/>
    <lineage>
        <taxon>Bacteria</taxon>
        <taxon>Bacillati</taxon>
        <taxon>Actinomycetota</taxon>
        <taxon>Actinomycetes</taxon>
        <taxon>Frankiales</taxon>
        <taxon>Frankiaceae</taxon>
        <taxon>Pseudofrankia</taxon>
    </lineage>
</organism>
<dbReference type="GO" id="GO:0003677">
    <property type="term" value="F:DNA binding"/>
    <property type="evidence" value="ECO:0007669"/>
    <property type="project" value="UniProtKB-UniRule"/>
</dbReference>
<feature type="DNA-binding region" description="OmpR/PhoB-type" evidence="6">
    <location>
        <begin position="1"/>
        <end position="100"/>
    </location>
</feature>
<evidence type="ECO:0000256" key="5">
    <source>
        <dbReference type="PROSITE-ProRule" id="PRU00169"/>
    </source>
</evidence>
<feature type="region of interest" description="Disordered" evidence="7">
    <location>
        <begin position="289"/>
        <end position="331"/>
    </location>
</feature>
<dbReference type="Gene3D" id="1.25.40.10">
    <property type="entry name" value="Tetratricopeptide repeat domain"/>
    <property type="match status" value="1"/>
</dbReference>
<evidence type="ECO:0000256" key="4">
    <source>
        <dbReference type="ARBA" id="ARBA00023163"/>
    </source>
</evidence>
<dbReference type="InterPro" id="IPR036388">
    <property type="entry name" value="WH-like_DNA-bd_sf"/>
</dbReference>
<dbReference type="STRING" id="1834516.BL253_01600"/>
<dbReference type="GO" id="GO:0006355">
    <property type="term" value="P:regulation of DNA-templated transcription"/>
    <property type="evidence" value="ECO:0007669"/>
    <property type="project" value="InterPro"/>
</dbReference>
<evidence type="ECO:0000259" key="9">
    <source>
        <dbReference type="PROSITE" id="PS51755"/>
    </source>
</evidence>
<dbReference type="Pfam" id="PF03704">
    <property type="entry name" value="BTAD"/>
    <property type="match status" value="1"/>
</dbReference>
<dbReference type="InterPro" id="IPR005158">
    <property type="entry name" value="BTAD"/>
</dbReference>
<feature type="domain" description="Response regulatory" evidence="8">
    <location>
        <begin position="333"/>
        <end position="458"/>
    </location>
</feature>
<dbReference type="PROSITE" id="PS51755">
    <property type="entry name" value="OMPR_PHOB"/>
    <property type="match status" value="1"/>
</dbReference>
<feature type="compositionally biased region" description="Basic and acidic residues" evidence="7">
    <location>
        <begin position="294"/>
        <end position="326"/>
    </location>
</feature>
<keyword evidence="4" id="KW-0804">Transcription</keyword>
<dbReference type="Pfam" id="PF00486">
    <property type="entry name" value="Trans_reg_C"/>
    <property type="match status" value="1"/>
</dbReference>
<feature type="modified residue" description="4-aspartylphosphate" evidence="5">
    <location>
        <position position="391"/>
    </location>
</feature>
<evidence type="ECO:0000256" key="6">
    <source>
        <dbReference type="PROSITE-ProRule" id="PRU01091"/>
    </source>
</evidence>